<evidence type="ECO:0000256" key="1">
    <source>
        <dbReference type="ARBA" id="ARBA00004555"/>
    </source>
</evidence>
<proteinExistence type="predicted"/>
<feature type="region of interest" description="Disordered" evidence="4">
    <location>
        <begin position="907"/>
        <end position="939"/>
    </location>
</feature>
<dbReference type="STRING" id="195883.A0A482WRZ8"/>
<dbReference type="PANTHER" id="PTHR46515:SF1">
    <property type="entry name" value="TATA ELEMENT MODULATORY FACTOR"/>
    <property type="match status" value="1"/>
</dbReference>
<dbReference type="AlphaFoldDB" id="A0A482WRZ8"/>
<feature type="compositionally biased region" description="Low complexity" evidence="4">
    <location>
        <begin position="292"/>
        <end position="304"/>
    </location>
</feature>
<feature type="region of interest" description="Disordered" evidence="4">
    <location>
        <begin position="391"/>
        <end position="491"/>
    </location>
</feature>
<protein>
    <recommendedName>
        <fullName evidence="5">TATA element modulatory factor 1 TATA binding domain-containing protein</fullName>
    </recommendedName>
</protein>
<evidence type="ECO:0000313" key="7">
    <source>
        <dbReference type="Proteomes" id="UP000291343"/>
    </source>
</evidence>
<dbReference type="EMBL" id="QKKF02026678">
    <property type="protein sequence ID" value="RZF36273.1"/>
    <property type="molecule type" value="Genomic_DNA"/>
</dbReference>
<evidence type="ECO:0000313" key="6">
    <source>
        <dbReference type="EMBL" id="RZF36273.1"/>
    </source>
</evidence>
<dbReference type="InterPro" id="IPR022092">
    <property type="entry name" value="TMF_DNA-bd"/>
</dbReference>
<gene>
    <name evidence="6" type="ORF">LSTR_LSTR012236</name>
</gene>
<dbReference type="InterPro" id="IPR052602">
    <property type="entry name" value="Growth_transcription_reg"/>
</dbReference>
<evidence type="ECO:0000256" key="3">
    <source>
        <dbReference type="ARBA" id="ARBA00023054"/>
    </source>
</evidence>
<feature type="region of interest" description="Disordered" evidence="4">
    <location>
        <begin position="63"/>
        <end position="326"/>
    </location>
</feature>
<feature type="compositionally biased region" description="Polar residues" evidence="4">
    <location>
        <begin position="449"/>
        <end position="459"/>
    </location>
</feature>
<feature type="compositionally biased region" description="Polar residues" evidence="4">
    <location>
        <begin position="405"/>
        <end position="431"/>
    </location>
</feature>
<dbReference type="Pfam" id="PF12329">
    <property type="entry name" value="TMF_DNA_bd"/>
    <property type="match status" value="1"/>
</dbReference>
<dbReference type="InterPro" id="IPR022091">
    <property type="entry name" value="TMF_TATA-bd"/>
</dbReference>
<feature type="compositionally biased region" description="Polar residues" evidence="4">
    <location>
        <begin position="350"/>
        <end position="359"/>
    </location>
</feature>
<evidence type="ECO:0000256" key="4">
    <source>
        <dbReference type="SAM" id="MobiDB-lite"/>
    </source>
</evidence>
<keyword evidence="3" id="KW-0175">Coiled coil</keyword>
<dbReference type="SMR" id="A0A482WRZ8"/>
<feature type="compositionally biased region" description="Basic and acidic residues" evidence="4">
    <location>
        <begin position="180"/>
        <end position="197"/>
    </location>
</feature>
<dbReference type="OrthoDB" id="74178at2759"/>
<feature type="compositionally biased region" description="Low complexity" evidence="4">
    <location>
        <begin position="72"/>
        <end position="82"/>
    </location>
</feature>
<comment type="subcellular location">
    <subcellularLocation>
        <location evidence="1">Golgi apparatus</location>
    </subcellularLocation>
</comment>
<feature type="domain" description="TATA element modulatory factor 1 TATA binding" evidence="5">
    <location>
        <begin position="980"/>
        <end position="1076"/>
    </location>
</feature>
<dbReference type="InParanoid" id="A0A482WRZ8"/>
<dbReference type="GO" id="GO:0005783">
    <property type="term" value="C:endoplasmic reticulum"/>
    <property type="evidence" value="ECO:0007669"/>
    <property type="project" value="TreeGrafter"/>
</dbReference>
<feature type="compositionally biased region" description="Polar residues" evidence="4">
    <location>
        <begin position="87"/>
        <end position="120"/>
    </location>
</feature>
<dbReference type="Pfam" id="PF12325">
    <property type="entry name" value="TMF_TATA_bd"/>
    <property type="match status" value="1"/>
</dbReference>
<feature type="compositionally biased region" description="Polar residues" evidence="4">
    <location>
        <begin position="921"/>
        <end position="938"/>
    </location>
</feature>
<organism evidence="6 7">
    <name type="scientific">Laodelphax striatellus</name>
    <name type="common">Small brown planthopper</name>
    <name type="synonym">Delphax striatella</name>
    <dbReference type="NCBI Taxonomy" id="195883"/>
    <lineage>
        <taxon>Eukaryota</taxon>
        <taxon>Metazoa</taxon>
        <taxon>Ecdysozoa</taxon>
        <taxon>Arthropoda</taxon>
        <taxon>Hexapoda</taxon>
        <taxon>Insecta</taxon>
        <taxon>Pterygota</taxon>
        <taxon>Neoptera</taxon>
        <taxon>Paraneoptera</taxon>
        <taxon>Hemiptera</taxon>
        <taxon>Auchenorrhyncha</taxon>
        <taxon>Fulgoroidea</taxon>
        <taxon>Delphacidae</taxon>
        <taxon>Criomorphinae</taxon>
        <taxon>Laodelphax</taxon>
    </lineage>
</organism>
<dbReference type="PANTHER" id="PTHR46515">
    <property type="entry name" value="TATA ELEMENT MODULATORY FACTOR TMF1"/>
    <property type="match status" value="1"/>
</dbReference>
<sequence>MSWFDATGFANLAKTALKGAQKKIDKALDINDEDLNASESQTASIDSFGDTFFNSWGVDEPAVKEDDRLRGETSSAEASTSALPKKLTSSTSLWGSFTGSFFENPTNPTEGESSNSSSTRDPFASRPTKLATDRPGAFRSLSLELPVHSKVSGDPSELLSPPKDDAKKGASSETQSEGSDQQHQKQKEDEEKEEGMSESRGMGLTEDDGSSIRDEIRNYPAVEVVMRERKPRNYTNRLSAISSESDRRSSESCEVIGSLTPESERTTSISTSSSVARLRQSGSFGSVEVLTSPSSVEVLGSSSSNTTSVDETGKERYSSDSISPVAENECVEVIPELLEDEDDPSLAEDSYTSASESTLNTTVLEYGGHPSTDRRLNWDCITLEDICSDAKVGSSEHTSGDELETATSSDIEVISSPTPNGDSSSAASRQSPAKLHHDKTPKPRFGSWLTMTGRSSSEAYDSFSAKQKGHQRDHSGASSGGSEDSEVEKLHKKISEMKEIIEARESKLFDLSRANSELQEANADLRSQLESQDMSQMSERFMQRLAALERKFQQAIREKEVLRKQLEYAKAAAAASEREAESEKDQVIAELREEGEKLSKQQLSLNNMIKKLRATEKDNQKSISSLKEQVDEANQELERAKKSLSAKEEVERTQIEAVHQLTKANQLLEKELDESREECRQLSEEARRAVRSAEDGVRRRLEEELEAASTQQEQLEATIHDLRDKLSQAVEVNVQRESELRQENSELLRRLEAAELRAEEASDAASSMTRPLLRQIDALTAAASDAALGWDKQEKAHLNTIGGLQSQLTQQEESERASREECARLSSVNASLEMRCTLAQQEIENLKAKIATLTAQNDCLKEEKTRISEEFEKERTKLQGSAEEWRREARALEEQLAVERAAVDAERRKNNVLHDTLRTRGASNTSPQTASPRSSPTLSFGRVSVSESLASAAWPTLGEDAFESASTSGRLACENIRPEYNTTFIESLQAHLKLRDGEVQQMQWELAKRDTERCELRDQVAALTAKSEDQGAQLAALATQYDALLQMYGEKMEESQELRMDLQDVKDMYKAQIDQLLKKEPSVNT</sequence>
<dbReference type="Proteomes" id="UP000291343">
    <property type="component" value="Unassembled WGS sequence"/>
</dbReference>
<evidence type="ECO:0000256" key="2">
    <source>
        <dbReference type="ARBA" id="ARBA00023034"/>
    </source>
</evidence>
<keyword evidence="2" id="KW-0333">Golgi apparatus</keyword>
<keyword evidence="7" id="KW-1185">Reference proteome</keyword>
<accession>A0A482WRZ8</accession>
<evidence type="ECO:0000259" key="5">
    <source>
        <dbReference type="Pfam" id="PF12325"/>
    </source>
</evidence>
<reference evidence="6 7" key="1">
    <citation type="journal article" date="2017" name="Gigascience">
        <title>Genome sequence of the small brown planthopper, Laodelphax striatellus.</title>
        <authorList>
            <person name="Zhu J."/>
            <person name="Jiang F."/>
            <person name="Wang X."/>
            <person name="Yang P."/>
            <person name="Bao Y."/>
            <person name="Zhao W."/>
            <person name="Wang W."/>
            <person name="Lu H."/>
            <person name="Wang Q."/>
            <person name="Cui N."/>
            <person name="Li J."/>
            <person name="Chen X."/>
            <person name="Luo L."/>
            <person name="Yu J."/>
            <person name="Kang L."/>
            <person name="Cui F."/>
        </authorList>
    </citation>
    <scope>NUCLEOTIDE SEQUENCE [LARGE SCALE GENOMIC DNA]</scope>
    <source>
        <strain evidence="6">Lst14</strain>
    </source>
</reference>
<comment type="caution">
    <text evidence="6">The sequence shown here is derived from an EMBL/GenBank/DDBJ whole genome shotgun (WGS) entry which is preliminary data.</text>
</comment>
<name>A0A482WRZ8_LAOST</name>
<dbReference type="FunCoup" id="A0A482WRZ8">
    <property type="interactions" value="1756"/>
</dbReference>
<dbReference type="GO" id="GO:0005794">
    <property type="term" value="C:Golgi apparatus"/>
    <property type="evidence" value="ECO:0007669"/>
    <property type="project" value="UniProtKB-SubCell"/>
</dbReference>
<feature type="region of interest" description="Disordered" evidence="4">
    <location>
        <begin position="338"/>
        <end position="359"/>
    </location>
</feature>